<dbReference type="InterPro" id="IPR036338">
    <property type="entry name" value="Aha1"/>
</dbReference>
<dbReference type="PANTHER" id="PTHR13009">
    <property type="entry name" value="HEAT SHOCK PROTEIN 90 HSP90 CO-CHAPERONE AHA-1"/>
    <property type="match status" value="1"/>
</dbReference>
<protein>
    <recommendedName>
        <fullName evidence="3">Activator of Hsp90 ATPase AHSA1-like N-terminal domain-containing protein</fullName>
    </recommendedName>
</protein>
<evidence type="ECO:0000259" key="3">
    <source>
        <dbReference type="SMART" id="SM01000"/>
    </source>
</evidence>
<dbReference type="InterPro" id="IPR015310">
    <property type="entry name" value="AHSA1-like_N"/>
</dbReference>
<feature type="domain" description="Activator of Hsp90 ATPase AHSA1-like N-terminal" evidence="3">
    <location>
        <begin position="13"/>
        <end position="147"/>
    </location>
</feature>
<sequence>MVLHNPNNWHWVNKDASAWAKEYFDENLIGICAHDESGVSVSIDKVLSVDGDVDVSQRKGKVITLFDVKLQLEYSGKLATGAEVSGTITIPEVAHDTEIEDYVFEITNYSDTSDKQPVRDLIRNQLTPDIRTKLALFGATLIEQHGKDIQHTKETDPKYRSSPGSANATSSSQTKPIESTSVSSTIMAEGSERTSVVNTTQIKENFEFQTSAEELYITFTDVSRVAAFTRSSPNPFDVSEGGKFKLFGGNVEGEFVTLGRHAKIVQKWRLSSWPSAHYSTMTMVFDQGFNTTTLRLTWDDVPIGHEEATQAKFREYYVQSIQRTFGFGVSL</sequence>
<dbReference type="GO" id="GO:0051087">
    <property type="term" value="F:protein-folding chaperone binding"/>
    <property type="evidence" value="ECO:0007669"/>
    <property type="project" value="InterPro"/>
</dbReference>
<dbReference type="PANTHER" id="PTHR13009:SF22">
    <property type="entry name" value="LD43819P"/>
    <property type="match status" value="1"/>
</dbReference>
<dbReference type="EMBL" id="JAVHJO010000004">
    <property type="protein sequence ID" value="KAK6541304.1"/>
    <property type="molecule type" value="Genomic_DNA"/>
</dbReference>
<comment type="similarity">
    <text evidence="1">Belongs to the AHA1 family.</text>
</comment>
<gene>
    <name evidence="4" type="ORF">TWF694_008657</name>
</gene>
<evidence type="ECO:0000313" key="5">
    <source>
        <dbReference type="Proteomes" id="UP001365542"/>
    </source>
</evidence>
<dbReference type="Pfam" id="PF09229">
    <property type="entry name" value="Aha1_N"/>
    <property type="match status" value="1"/>
</dbReference>
<dbReference type="Pfam" id="PF08327">
    <property type="entry name" value="AHSA1"/>
    <property type="match status" value="1"/>
</dbReference>
<dbReference type="AlphaFoldDB" id="A0AAV9XJH2"/>
<dbReference type="GO" id="GO:0006457">
    <property type="term" value="P:protein folding"/>
    <property type="evidence" value="ECO:0007669"/>
    <property type="project" value="TreeGrafter"/>
</dbReference>
<feature type="region of interest" description="Disordered" evidence="2">
    <location>
        <begin position="147"/>
        <end position="190"/>
    </location>
</feature>
<dbReference type="SUPFAM" id="SSF103111">
    <property type="entry name" value="Activator of Hsp90 ATPase, Aha1"/>
    <property type="match status" value="1"/>
</dbReference>
<feature type="compositionally biased region" description="Low complexity" evidence="2">
    <location>
        <begin position="161"/>
        <end position="172"/>
    </location>
</feature>
<evidence type="ECO:0000256" key="2">
    <source>
        <dbReference type="SAM" id="MobiDB-lite"/>
    </source>
</evidence>
<reference evidence="4 5" key="1">
    <citation type="submission" date="2019-10" db="EMBL/GenBank/DDBJ databases">
        <authorList>
            <person name="Palmer J.M."/>
        </authorList>
    </citation>
    <scope>NUCLEOTIDE SEQUENCE [LARGE SCALE GENOMIC DNA]</scope>
    <source>
        <strain evidence="4 5">TWF694</strain>
    </source>
</reference>
<keyword evidence="5" id="KW-1185">Reference proteome</keyword>
<proteinExistence type="inferred from homology"/>
<dbReference type="Gene3D" id="3.30.530.20">
    <property type="match status" value="1"/>
</dbReference>
<dbReference type="Gene3D" id="3.15.10.20">
    <property type="entry name" value="Activator of Hsp90 ATPase Aha1, N-terminal domain"/>
    <property type="match status" value="1"/>
</dbReference>
<feature type="compositionally biased region" description="Polar residues" evidence="2">
    <location>
        <begin position="173"/>
        <end position="186"/>
    </location>
</feature>
<dbReference type="CDD" id="cd08892">
    <property type="entry name" value="SRPBCC_Aha1"/>
    <property type="match status" value="1"/>
</dbReference>
<organism evidence="4 5">
    <name type="scientific">Orbilia ellipsospora</name>
    <dbReference type="NCBI Taxonomy" id="2528407"/>
    <lineage>
        <taxon>Eukaryota</taxon>
        <taxon>Fungi</taxon>
        <taxon>Dikarya</taxon>
        <taxon>Ascomycota</taxon>
        <taxon>Pezizomycotina</taxon>
        <taxon>Orbiliomycetes</taxon>
        <taxon>Orbiliales</taxon>
        <taxon>Orbiliaceae</taxon>
        <taxon>Orbilia</taxon>
    </lineage>
</organism>
<evidence type="ECO:0000256" key="1">
    <source>
        <dbReference type="ARBA" id="ARBA00006817"/>
    </source>
</evidence>
<name>A0AAV9XJH2_9PEZI</name>
<accession>A0AAV9XJH2</accession>
<dbReference type="Proteomes" id="UP001365542">
    <property type="component" value="Unassembled WGS sequence"/>
</dbReference>
<evidence type="ECO:0000313" key="4">
    <source>
        <dbReference type="EMBL" id="KAK6541304.1"/>
    </source>
</evidence>
<comment type="caution">
    <text evidence="4">The sequence shown here is derived from an EMBL/GenBank/DDBJ whole genome shotgun (WGS) entry which is preliminary data.</text>
</comment>
<dbReference type="GO" id="GO:0001671">
    <property type="term" value="F:ATPase activator activity"/>
    <property type="evidence" value="ECO:0007669"/>
    <property type="project" value="InterPro"/>
</dbReference>
<dbReference type="SMART" id="SM01000">
    <property type="entry name" value="Aha1_N"/>
    <property type="match status" value="1"/>
</dbReference>
<dbReference type="SUPFAM" id="SSF55961">
    <property type="entry name" value="Bet v1-like"/>
    <property type="match status" value="1"/>
</dbReference>
<feature type="compositionally biased region" description="Basic and acidic residues" evidence="2">
    <location>
        <begin position="147"/>
        <end position="159"/>
    </location>
</feature>
<dbReference type="InterPro" id="IPR013538">
    <property type="entry name" value="ASHA1/2-like_C"/>
</dbReference>
<dbReference type="InterPro" id="IPR023393">
    <property type="entry name" value="START-like_dom_sf"/>
</dbReference>
<dbReference type="GO" id="GO:0005829">
    <property type="term" value="C:cytosol"/>
    <property type="evidence" value="ECO:0007669"/>
    <property type="project" value="TreeGrafter"/>
</dbReference>